<dbReference type="RefSeq" id="WP_238749295.1">
    <property type="nucleotide sequence ID" value="NZ_CAKLPZ010000001.1"/>
</dbReference>
<evidence type="ECO:0000313" key="1">
    <source>
        <dbReference type="EMBL" id="CAH0999098.1"/>
    </source>
</evidence>
<evidence type="ECO:0000313" key="2">
    <source>
        <dbReference type="Proteomes" id="UP000837803"/>
    </source>
</evidence>
<dbReference type="Proteomes" id="UP000837803">
    <property type="component" value="Unassembled WGS sequence"/>
</dbReference>
<dbReference type="PANTHER" id="PTHR30634:SF14">
    <property type="match status" value="1"/>
</dbReference>
<name>A0ABM9AXU5_9BACT</name>
<sequence length="764" mass="84490">MEVRTLGIRHHGPGSARRLRAVLERWQPDLILLEAPADSQPALRQLTLPGMHPPLALVLYDSKDIERASFYPFARFSPEYQAMDWARQHSVEVRPIDLPARHYLAYREEEQFILFPREELDVPSVIPGKSKKELTLQLRRDPLSVVAQLAGYPDSESWWDATLERGGAAGAEETFAAILQIVTDLRETFPEASDTENEQREAYMRQEIRKALKEPVERVAIVVGAWHGPAVHDTLLRKASTDKAVLRGLPRVKISQAWVPWSFPRLARGAGYGAGVTSPAWYATLFDHPGNAVERWMSAAGILLREEGFDASPAMATEGVGLATTLATLRGHERPGIEELEQAVLSTLAAGVRERLALIHDRLTVGGTVGFVPPDVTTVPLLEDLRAEVKSTRMSKLWETAGQHYLKATKSDPRGGIDLRQPNDLRKSHLLHRLNLLDIKWGRLQPGGPDSLSSFREVWLLEWQPEFSLLTIERGSYGNTVATAAGAYAREQAAGLRLVKDLAELTLHCLRAALPGVVPRMMQLLRERAAETTDVAALLAALPALVQTSRYGDSRKTDTTALLLVIDELLPRLTAGLPAAATNLDEEQGEAMVELLAAANYNLAQLGNPELDDLWLDGLLRTADAGGVYPGVEGHCLRLLYDRDRIDGPAAATRFSRALSRARGARAVAAWIGGFLHGSGQLLLHYPPLFDLVDGWIAALEWEDFEEVVAQLRRTFSGFSRYDRQQLMGRIRVGEGEAPAEREEPVAVQQPADPLLAQLLQWIA</sequence>
<evidence type="ECO:0008006" key="3">
    <source>
        <dbReference type="Google" id="ProtNLM"/>
    </source>
</evidence>
<proteinExistence type="predicted"/>
<accession>A0ABM9AXU5</accession>
<dbReference type="Pfam" id="PF18934">
    <property type="entry name" value="DUF5682"/>
    <property type="match status" value="1"/>
</dbReference>
<dbReference type="PANTHER" id="PTHR30634">
    <property type="entry name" value="OUTER MEMBRANE LOLAB LIPOPROTEIN INSERTION APPARATUS"/>
    <property type="match status" value="1"/>
</dbReference>
<keyword evidence="2" id="KW-1185">Reference proteome</keyword>
<comment type="caution">
    <text evidence="1">The sequence shown here is derived from an EMBL/GenBank/DDBJ whole genome shotgun (WGS) entry which is preliminary data.</text>
</comment>
<dbReference type="InterPro" id="IPR050458">
    <property type="entry name" value="LolB"/>
</dbReference>
<gene>
    <name evidence="1" type="ORF">LEM8419_00393</name>
</gene>
<organism evidence="1 2">
    <name type="scientific">Neolewinella maritima</name>
    <dbReference type="NCBI Taxonomy" id="1383882"/>
    <lineage>
        <taxon>Bacteria</taxon>
        <taxon>Pseudomonadati</taxon>
        <taxon>Bacteroidota</taxon>
        <taxon>Saprospiria</taxon>
        <taxon>Saprospirales</taxon>
        <taxon>Lewinellaceae</taxon>
        <taxon>Neolewinella</taxon>
    </lineage>
</organism>
<dbReference type="EMBL" id="CAKLPZ010000001">
    <property type="protein sequence ID" value="CAH0999098.1"/>
    <property type="molecule type" value="Genomic_DNA"/>
</dbReference>
<dbReference type="InterPro" id="IPR043737">
    <property type="entry name" value="DUF5682"/>
</dbReference>
<protein>
    <recommendedName>
        <fullName evidence="3">PD-(D/E)XK nuclease family protein</fullName>
    </recommendedName>
</protein>
<reference evidence="1" key="1">
    <citation type="submission" date="2021-12" db="EMBL/GenBank/DDBJ databases">
        <authorList>
            <person name="Rodrigo-Torres L."/>
            <person name="Arahal R. D."/>
            <person name="Lucena T."/>
        </authorList>
    </citation>
    <scope>NUCLEOTIDE SEQUENCE</scope>
    <source>
        <strain evidence="1">CECT 8419</strain>
    </source>
</reference>